<proteinExistence type="predicted"/>
<accession>A0A1A6BHR8</accession>
<reference evidence="1 2" key="1">
    <citation type="submission" date="2016-06" db="EMBL/GenBank/DDBJ databases">
        <authorList>
            <person name="Kjaerup R.B."/>
            <person name="Dalgaard T.S."/>
            <person name="Juul-Madsen H.R."/>
        </authorList>
    </citation>
    <scope>NUCLEOTIDE SEQUENCE [LARGE SCALE GENOMIC DNA]</scope>
    <source>
        <strain evidence="1 2">1245752.6</strain>
    </source>
</reference>
<dbReference type="EMBL" id="MAEM01000241">
    <property type="protein sequence ID" value="OBS01902.1"/>
    <property type="molecule type" value="Genomic_DNA"/>
</dbReference>
<evidence type="ECO:0000313" key="2">
    <source>
        <dbReference type="Proteomes" id="UP000093757"/>
    </source>
</evidence>
<sequence length="65" mass="7324">MRVTPTEVPEENVSRSKQRKLTGQVLVRFTEEDLQALQDEANRQGVSLPALMRDLSLRTLVSQAS</sequence>
<comment type="caution">
    <text evidence="1">The sequence shown here is derived from an EMBL/GenBank/DDBJ whole genome shotgun (WGS) entry which is preliminary data.</text>
</comment>
<dbReference type="AlphaFoldDB" id="A0A1A6BHR8"/>
<evidence type="ECO:0000313" key="1">
    <source>
        <dbReference type="EMBL" id="OBS01902.1"/>
    </source>
</evidence>
<gene>
    <name evidence="1" type="ORF">A9W98_17760</name>
</gene>
<dbReference type="Proteomes" id="UP000093757">
    <property type="component" value="Unassembled WGS sequence"/>
</dbReference>
<protein>
    <submittedName>
        <fullName evidence="1">Uncharacterized protein</fullName>
    </submittedName>
</protein>
<name>A0A1A6BHR8_MYCGO</name>
<organism evidence="1 2">
    <name type="scientific">Mycobacterium gordonae</name>
    <dbReference type="NCBI Taxonomy" id="1778"/>
    <lineage>
        <taxon>Bacteria</taxon>
        <taxon>Bacillati</taxon>
        <taxon>Actinomycetota</taxon>
        <taxon>Actinomycetes</taxon>
        <taxon>Mycobacteriales</taxon>
        <taxon>Mycobacteriaceae</taxon>
        <taxon>Mycobacterium</taxon>
    </lineage>
</organism>